<dbReference type="InParanoid" id="A0A804HXR2"/>
<organism evidence="1 2">
    <name type="scientific">Musa acuminata subsp. malaccensis</name>
    <name type="common">Wild banana</name>
    <name type="synonym">Musa malaccensis</name>
    <dbReference type="NCBI Taxonomy" id="214687"/>
    <lineage>
        <taxon>Eukaryota</taxon>
        <taxon>Viridiplantae</taxon>
        <taxon>Streptophyta</taxon>
        <taxon>Embryophyta</taxon>
        <taxon>Tracheophyta</taxon>
        <taxon>Spermatophyta</taxon>
        <taxon>Magnoliopsida</taxon>
        <taxon>Liliopsida</taxon>
        <taxon>Zingiberales</taxon>
        <taxon>Musaceae</taxon>
        <taxon>Musa</taxon>
    </lineage>
</organism>
<reference evidence="1" key="1">
    <citation type="submission" date="2021-05" db="UniProtKB">
        <authorList>
            <consortium name="EnsemblPlants"/>
        </authorList>
    </citation>
    <scope>IDENTIFICATION</scope>
    <source>
        <strain evidence="1">subsp. malaccensis</strain>
    </source>
</reference>
<dbReference type="Proteomes" id="UP000012960">
    <property type="component" value="Unplaced"/>
</dbReference>
<keyword evidence="2" id="KW-1185">Reference proteome</keyword>
<dbReference type="EnsemblPlants" id="Ma02_t00300.1">
    <property type="protein sequence ID" value="Ma02_p00300.1"/>
    <property type="gene ID" value="Ma02_g00300"/>
</dbReference>
<dbReference type="Gramene" id="Ma02_t00300.1">
    <property type="protein sequence ID" value="Ma02_p00300.1"/>
    <property type="gene ID" value="Ma02_g00300"/>
</dbReference>
<accession>A0A804HXR2</accession>
<dbReference type="AlphaFoldDB" id="A0A804HXR2"/>
<proteinExistence type="predicted"/>
<sequence>MDFSILFMNSFSLSKLKYNLMKLIYCFKFNFFQILS</sequence>
<protein>
    <submittedName>
        <fullName evidence="1">Uncharacterized protein</fullName>
    </submittedName>
</protein>
<evidence type="ECO:0000313" key="1">
    <source>
        <dbReference type="EnsemblPlants" id="Ma02_p00300.1"/>
    </source>
</evidence>
<name>A0A804HXR2_MUSAM</name>
<evidence type="ECO:0000313" key="2">
    <source>
        <dbReference type="Proteomes" id="UP000012960"/>
    </source>
</evidence>